<dbReference type="InterPro" id="IPR001619">
    <property type="entry name" value="Sec1-like"/>
</dbReference>
<dbReference type="AlphaFoldDB" id="A0AAD5SGP1"/>
<feature type="compositionally biased region" description="Basic residues" evidence="2">
    <location>
        <begin position="1"/>
        <end position="11"/>
    </location>
</feature>
<comment type="similarity">
    <text evidence="1">Belongs to the STXBP/unc-18/SEC1 family.</text>
</comment>
<dbReference type="Proteomes" id="UP001212841">
    <property type="component" value="Unassembled WGS sequence"/>
</dbReference>
<feature type="region of interest" description="Disordered" evidence="2">
    <location>
        <begin position="348"/>
        <end position="444"/>
    </location>
</feature>
<evidence type="ECO:0000256" key="2">
    <source>
        <dbReference type="SAM" id="MobiDB-lite"/>
    </source>
</evidence>
<feature type="region of interest" description="Disordered" evidence="2">
    <location>
        <begin position="472"/>
        <end position="519"/>
    </location>
</feature>
<feature type="compositionally biased region" description="Low complexity" evidence="2">
    <location>
        <begin position="353"/>
        <end position="369"/>
    </location>
</feature>
<accession>A0AAD5SGP1</accession>
<dbReference type="GO" id="GO:0016192">
    <property type="term" value="P:vesicle-mediated transport"/>
    <property type="evidence" value="ECO:0007669"/>
    <property type="project" value="InterPro"/>
</dbReference>
<dbReference type="InterPro" id="IPR027482">
    <property type="entry name" value="Sec1-like_dom2"/>
</dbReference>
<evidence type="ECO:0000313" key="4">
    <source>
        <dbReference type="Proteomes" id="UP001212841"/>
    </source>
</evidence>
<protein>
    <submittedName>
        <fullName evidence="3">Vacuolar sorting protein VPS33/slp1</fullName>
    </submittedName>
</protein>
<dbReference type="SUPFAM" id="SSF56815">
    <property type="entry name" value="Sec1/munc18-like (SM) proteins"/>
    <property type="match status" value="1"/>
</dbReference>
<feature type="compositionally biased region" description="Pro residues" evidence="2">
    <location>
        <begin position="540"/>
        <end position="554"/>
    </location>
</feature>
<feature type="region of interest" description="Disordered" evidence="2">
    <location>
        <begin position="1"/>
        <end position="25"/>
    </location>
</feature>
<reference evidence="3" key="1">
    <citation type="submission" date="2020-05" db="EMBL/GenBank/DDBJ databases">
        <title>Phylogenomic resolution of chytrid fungi.</title>
        <authorList>
            <person name="Stajich J.E."/>
            <person name="Amses K."/>
            <person name="Simmons R."/>
            <person name="Seto K."/>
            <person name="Myers J."/>
            <person name="Bonds A."/>
            <person name="Quandt C.A."/>
            <person name="Barry K."/>
            <person name="Liu P."/>
            <person name="Grigoriev I."/>
            <person name="Longcore J.E."/>
            <person name="James T.Y."/>
        </authorList>
    </citation>
    <scope>NUCLEOTIDE SEQUENCE</scope>
    <source>
        <strain evidence="3">JEL0318</strain>
    </source>
</reference>
<keyword evidence="4" id="KW-1185">Reference proteome</keyword>
<evidence type="ECO:0000256" key="1">
    <source>
        <dbReference type="ARBA" id="ARBA00009884"/>
    </source>
</evidence>
<feature type="region of interest" description="Disordered" evidence="2">
    <location>
        <begin position="184"/>
        <end position="214"/>
    </location>
</feature>
<dbReference type="PANTHER" id="PTHR11679">
    <property type="entry name" value="VESICLE PROTEIN SORTING-ASSOCIATED"/>
    <property type="match status" value="1"/>
</dbReference>
<organism evidence="3 4">
    <name type="scientific">Rhizophlyctis rosea</name>
    <dbReference type="NCBI Taxonomy" id="64517"/>
    <lineage>
        <taxon>Eukaryota</taxon>
        <taxon>Fungi</taxon>
        <taxon>Fungi incertae sedis</taxon>
        <taxon>Chytridiomycota</taxon>
        <taxon>Chytridiomycota incertae sedis</taxon>
        <taxon>Chytridiomycetes</taxon>
        <taxon>Rhizophlyctidales</taxon>
        <taxon>Rhizophlyctidaceae</taxon>
        <taxon>Rhizophlyctis</taxon>
    </lineage>
</organism>
<feature type="compositionally biased region" description="Polar residues" evidence="2">
    <location>
        <begin position="262"/>
        <end position="284"/>
    </location>
</feature>
<dbReference type="Pfam" id="PF00995">
    <property type="entry name" value="Sec1"/>
    <property type="match status" value="1"/>
</dbReference>
<dbReference type="InterPro" id="IPR036045">
    <property type="entry name" value="Sec1-like_sf"/>
</dbReference>
<gene>
    <name evidence="3" type="primary">SEC1_1</name>
    <name evidence="3" type="ORF">HK097_002252</name>
</gene>
<feature type="compositionally biased region" description="Basic and acidic residues" evidence="2">
    <location>
        <begin position="415"/>
        <end position="427"/>
    </location>
</feature>
<feature type="region of interest" description="Disordered" evidence="2">
    <location>
        <begin position="532"/>
        <end position="567"/>
    </location>
</feature>
<comment type="caution">
    <text evidence="3">The sequence shown here is derived from an EMBL/GenBank/DDBJ whole genome shotgun (WGS) entry which is preliminary data.</text>
</comment>
<name>A0AAD5SGP1_9FUNG</name>
<dbReference type="EMBL" id="JADGJD010000148">
    <property type="protein sequence ID" value="KAJ3054267.1"/>
    <property type="molecule type" value="Genomic_DNA"/>
</dbReference>
<sequence length="590" mass="61543">MKKKKKRKEEKKHRESSHGDEDEDDYDLNRYVPIVQYVVQDTINDTLSTALFPHLLPLPTKTDNLQSIDNVTTKHGPGHLYKFSTDFRPTWGKRKPVVPGDKEKDLRAEGSRVIVFFVGGVTLPEVRTALDVGVQEEREVFVGSTHIVTPTQFLEGLMELGRGDHTALTLPPLNEYVTKDIQASSTTDSVKAAQAPSHESMAPPPIAPRPVKANLPPTASDVFVSNTPVVATAPTANASVFEEHSGAENRAVLPPEVLAHSLPTSGTTASVDSGNPVASSTSGSPPDHPPSKVQSSASKVQLSVPAATVYDKPLPPIPAANFSQAEYTAPPIIKTNSPVTYQPGAYGTAPSLGATSPTATEPTTAASSGTPGGKTKQQYVQSPAPQPIERSQSQASVLSTASAPGGMAGAGAGASEKRSLFSKRDPSAAKLEVPSGNPGIASQIDMVGSNRQNVVGPAPVLAPAVIETQSEFPGMTAPGASEPPPDDSSSARVSPDSPNVPYVNPTVSSGPSWDSVAAYGRPDRHVGQLHVVVPDSPTEQKPPPSPVVPSPVSSPRPVYTQAGGTKVPRTAGKWVVAGRGSAAGREATTG</sequence>
<proteinExistence type="inferred from homology"/>
<evidence type="ECO:0000313" key="3">
    <source>
        <dbReference type="EMBL" id="KAJ3054267.1"/>
    </source>
</evidence>
<feature type="region of interest" description="Disordered" evidence="2">
    <location>
        <begin position="260"/>
        <end position="299"/>
    </location>
</feature>
<dbReference type="Gene3D" id="3.40.50.1910">
    <property type="match status" value="1"/>
</dbReference>
<feature type="compositionally biased region" description="Polar residues" evidence="2">
    <location>
        <begin position="375"/>
        <end position="400"/>
    </location>
</feature>